<protein>
    <recommendedName>
        <fullName evidence="3">Heterokaryon incompatibility domain-containing protein</fullName>
    </recommendedName>
</protein>
<name>A0A423W168_9PEZI</name>
<accession>A0A423W168</accession>
<dbReference type="STRING" id="356882.A0A423W168"/>
<keyword evidence="2" id="KW-1185">Reference proteome</keyword>
<comment type="caution">
    <text evidence="1">The sequence shown here is derived from an EMBL/GenBank/DDBJ whole genome shotgun (WGS) entry which is preliminary data.</text>
</comment>
<dbReference type="PANTHER" id="PTHR33112:SF16">
    <property type="entry name" value="HETEROKARYON INCOMPATIBILITY DOMAIN-CONTAINING PROTEIN"/>
    <property type="match status" value="1"/>
</dbReference>
<organism evidence="1 2">
    <name type="scientific">Cytospora schulzeri</name>
    <dbReference type="NCBI Taxonomy" id="448051"/>
    <lineage>
        <taxon>Eukaryota</taxon>
        <taxon>Fungi</taxon>
        <taxon>Dikarya</taxon>
        <taxon>Ascomycota</taxon>
        <taxon>Pezizomycotina</taxon>
        <taxon>Sordariomycetes</taxon>
        <taxon>Sordariomycetidae</taxon>
        <taxon>Diaporthales</taxon>
        <taxon>Cytosporaceae</taxon>
        <taxon>Cytospora</taxon>
    </lineage>
</organism>
<proteinExistence type="predicted"/>
<reference evidence="1 2" key="1">
    <citation type="submission" date="2015-09" db="EMBL/GenBank/DDBJ databases">
        <title>Host preference determinants of Valsa canker pathogens revealed by comparative genomics.</title>
        <authorList>
            <person name="Yin Z."/>
            <person name="Huang L."/>
        </authorList>
    </citation>
    <scope>NUCLEOTIDE SEQUENCE [LARGE SCALE GENOMIC DNA]</scope>
    <source>
        <strain evidence="1 2">03-1</strain>
    </source>
</reference>
<sequence>MLSPRILHFTDSELSWECAFTTRCECDPKPSRRVDSGIQRRDLKDSPGWSRILREYTGRHLTYAKDRLPALAGVAAEAQTFRPGVRYLSGLWEDDLPYCLAWYSMVPGRAKRIHPTTAPSWSWACLLGSIHPGGSYMTSIHSSVPSLVQTIVVDYPAMESNLYGSLPAGQRATLTATASLYDCRIVFWGQSHESTVVEVQTRRSDQEPLITSGYFNPDTEEDADTVRDGELAVLMTLFGVQYIVLRRLGECDCTFQRIGIYEGTELPPLEPGRKKRITII</sequence>
<evidence type="ECO:0008006" key="3">
    <source>
        <dbReference type="Google" id="ProtNLM"/>
    </source>
</evidence>
<dbReference type="EMBL" id="LKEA01000030">
    <property type="protein sequence ID" value="ROV97103.1"/>
    <property type="molecule type" value="Genomic_DNA"/>
</dbReference>
<evidence type="ECO:0000313" key="1">
    <source>
        <dbReference type="EMBL" id="ROV97103.1"/>
    </source>
</evidence>
<dbReference type="PANTHER" id="PTHR33112">
    <property type="entry name" value="DOMAIN PROTEIN, PUTATIVE-RELATED"/>
    <property type="match status" value="1"/>
</dbReference>
<dbReference type="AlphaFoldDB" id="A0A423W168"/>
<dbReference type="OrthoDB" id="5347061at2759"/>
<gene>
    <name evidence="1" type="ORF">VMCG_07447</name>
</gene>
<dbReference type="Proteomes" id="UP000283895">
    <property type="component" value="Unassembled WGS sequence"/>
</dbReference>
<evidence type="ECO:0000313" key="2">
    <source>
        <dbReference type="Proteomes" id="UP000283895"/>
    </source>
</evidence>